<protein>
    <submittedName>
        <fullName evidence="3">Uncharacterized protein LOC106743992</fullName>
    </submittedName>
</protein>
<proteinExistence type="predicted"/>
<feature type="compositionally biased region" description="Polar residues" evidence="1">
    <location>
        <begin position="53"/>
        <end position="72"/>
    </location>
</feature>
<evidence type="ECO:0000313" key="3">
    <source>
        <dbReference type="RefSeq" id="XP_014473851.1"/>
    </source>
</evidence>
<name>A0A6P3X646_DINQU</name>
<dbReference type="AlphaFoldDB" id="A0A6P3X646"/>
<feature type="region of interest" description="Disordered" evidence="1">
    <location>
        <begin position="21"/>
        <end position="84"/>
    </location>
</feature>
<keyword evidence="2" id="KW-1185">Reference proteome</keyword>
<evidence type="ECO:0000313" key="2">
    <source>
        <dbReference type="Proteomes" id="UP000515204"/>
    </source>
</evidence>
<dbReference type="KEGG" id="dqu:106743992"/>
<reference evidence="3" key="1">
    <citation type="submission" date="2025-08" db="UniProtKB">
        <authorList>
            <consortium name="RefSeq"/>
        </authorList>
    </citation>
    <scope>IDENTIFICATION</scope>
</reference>
<accession>A0A6P3X646</accession>
<sequence length="158" mass="16959">MSVDAAGEFSAGVSATHANVAKTMDRVSSEVHVRPGSRDTHIPSQGSEERHTQQQTDEASQLTGWRASSSRVEGQREYRSTSSWLPSRPRFRAARDSRAAVATAGGGTTTPHLPTTFAIAGVVWIPDAGTRSRAPTANMAVRPTAFSARHFPNDWSAN</sequence>
<gene>
    <name evidence="3" type="primary">LOC106743992</name>
</gene>
<dbReference type="GeneID" id="106743992"/>
<dbReference type="Proteomes" id="UP000515204">
    <property type="component" value="Unplaced"/>
</dbReference>
<dbReference type="RefSeq" id="XP_014473851.1">
    <property type="nucleotide sequence ID" value="XM_014618365.1"/>
</dbReference>
<evidence type="ECO:0000256" key="1">
    <source>
        <dbReference type="SAM" id="MobiDB-lite"/>
    </source>
</evidence>
<feature type="compositionally biased region" description="Basic and acidic residues" evidence="1">
    <location>
        <begin position="23"/>
        <end position="52"/>
    </location>
</feature>
<organism evidence="2 3">
    <name type="scientific">Dinoponera quadriceps</name>
    <name type="common">South American ant</name>
    <dbReference type="NCBI Taxonomy" id="609295"/>
    <lineage>
        <taxon>Eukaryota</taxon>
        <taxon>Metazoa</taxon>
        <taxon>Ecdysozoa</taxon>
        <taxon>Arthropoda</taxon>
        <taxon>Hexapoda</taxon>
        <taxon>Insecta</taxon>
        <taxon>Pterygota</taxon>
        <taxon>Neoptera</taxon>
        <taxon>Endopterygota</taxon>
        <taxon>Hymenoptera</taxon>
        <taxon>Apocrita</taxon>
        <taxon>Aculeata</taxon>
        <taxon>Formicoidea</taxon>
        <taxon>Formicidae</taxon>
        <taxon>Ponerinae</taxon>
        <taxon>Ponerini</taxon>
        <taxon>Dinoponera</taxon>
    </lineage>
</organism>